<evidence type="ECO:0000256" key="3">
    <source>
        <dbReference type="ARBA" id="ARBA00022741"/>
    </source>
</evidence>
<organism evidence="10 11">
    <name type="scientific">Streptomyces mimosae</name>
    <dbReference type="NCBI Taxonomy" id="2586635"/>
    <lineage>
        <taxon>Bacteria</taxon>
        <taxon>Bacillati</taxon>
        <taxon>Actinomycetota</taxon>
        <taxon>Actinomycetes</taxon>
        <taxon>Kitasatosporales</taxon>
        <taxon>Streptomycetaceae</taxon>
        <taxon>Streptomyces</taxon>
    </lineage>
</organism>
<dbReference type="InterPro" id="IPR043129">
    <property type="entry name" value="ATPase_NBD"/>
</dbReference>
<dbReference type="GO" id="GO:0140662">
    <property type="term" value="F:ATP-dependent protein folding chaperone"/>
    <property type="evidence" value="ECO:0007669"/>
    <property type="project" value="InterPro"/>
</dbReference>
<dbReference type="AlphaFoldDB" id="A0A5N6AIB0"/>
<dbReference type="PRINTS" id="PR00301">
    <property type="entry name" value="HEATSHOCK70"/>
</dbReference>
<feature type="domain" description="Protein kinase" evidence="9">
    <location>
        <begin position="15"/>
        <end position="268"/>
    </location>
</feature>
<feature type="region of interest" description="Disordered" evidence="8">
    <location>
        <begin position="289"/>
        <end position="334"/>
    </location>
</feature>
<dbReference type="GO" id="GO:0004672">
    <property type="term" value="F:protein kinase activity"/>
    <property type="evidence" value="ECO:0007669"/>
    <property type="project" value="InterPro"/>
</dbReference>
<proteinExistence type="inferred from homology"/>
<dbReference type="Gene3D" id="1.10.510.10">
    <property type="entry name" value="Transferase(Phosphotransferase) domain 1"/>
    <property type="match status" value="1"/>
</dbReference>
<feature type="binding site" evidence="7">
    <location>
        <position position="43"/>
    </location>
    <ligand>
        <name>ATP</name>
        <dbReference type="ChEBI" id="CHEBI:30616"/>
    </ligand>
</feature>
<dbReference type="SUPFAM" id="SSF56112">
    <property type="entry name" value="Protein kinase-like (PK-like)"/>
    <property type="match status" value="1"/>
</dbReference>
<evidence type="ECO:0000259" key="9">
    <source>
        <dbReference type="PROSITE" id="PS50011"/>
    </source>
</evidence>
<dbReference type="SMART" id="SM00220">
    <property type="entry name" value="S_TKc"/>
    <property type="match status" value="1"/>
</dbReference>
<evidence type="ECO:0000256" key="6">
    <source>
        <dbReference type="ARBA" id="ARBA00023186"/>
    </source>
</evidence>
<accession>A0A5N6AIB0</accession>
<dbReference type="SUPFAM" id="SSF53067">
    <property type="entry name" value="Actin-like ATPase domain"/>
    <property type="match status" value="2"/>
</dbReference>
<protein>
    <submittedName>
        <fullName evidence="10">Hsp70 family protein</fullName>
    </submittedName>
</protein>
<dbReference type="FunFam" id="3.30.420.40:FF:000071">
    <property type="entry name" value="Molecular chaperone DnaK"/>
    <property type="match status" value="1"/>
</dbReference>
<dbReference type="SUPFAM" id="SSF100920">
    <property type="entry name" value="Heat shock protein 70kD (HSP70), peptide-binding domain"/>
    <property type="match status" value="1"/>
</dbReference>
<evidence type="ECO:0000256" key="2">
    <source>
        <dbReference type="ARBA" id="ARBA00022553"/>
    </source>
</evidence>
<dbReference type="Pfam" id="PF00012">
    <property type="entry name" value="HSP70"/>
    <property type="match status" value="1"/>
</dbReference>
<dbReference type="InterPro" id="IPR008271">
    <property type="entry name" value="Ser/Thr_kinase_AS"/>
</dbReference>
<keyword evidence="2" id="KW-0597">Phosphoprotein</keyword>
<dbReference type="InterPro" id="IPR013126">
    <property type="entry name" value="Hsp_70_fam"/>
</dbReference>
<comment type="similarity">
    <text evidence="1">Belongs to the heat shock protein 70 family.</text>
</comment>
<evidence type="ECO:0000256" key="8">
    <source>
        <dbReference type="SAM" id="MobiDB-lite"/>
    </source>
</evidence>
<name>A0A5N6AIB0_9ACTN</name>
<dbReference type="InterPro" id="IPR000719">
    <property type="entry name" value="Prot_kinase_dom"/>
</dbReference>
<comment type="caution">
    <text evidence="10">The sequence shown here is derived from an EMBL/GenBank/DDBJ whole genome shotgun (WGS) entry which is preliminary data.</text>
</comment>
<dbReference type="InterPro" id="IPR029047">
    <property type="entry name" value="HSP70_peptide-bd_sf"/>
</dbReference>
<evidence type="ECO:0000313" key="11">
    <source>
        <dbReference type="Proteomes" id="UP000314251"/>
    </source>
</evidence>
<evidence type="ECO:0000256" key="7">
    <source>
        <dbReference type="PROSITE-ProRule" id="PRU10141"/>
    </source>
</evidence>
<keyword evidence="11" id="KW-1185">Reference proteome</keyword>
<keyword evidence="4 7" id="KW-0067">ATP-binding</keyword>
<dbReference type="InterPro" id="IPR017441">
    <property type="entry name" value="Protein_kinase_ATP_BS"/>
</dbReference>
<evidence type="ECO:0000256" key="1">
    <source>
        <dbReference type="ARBA" id="ARBA00007381"/>
    </source>
</evidence>
<sequence length="831" mass="87268">MEPLRAGDPERVGGFRLRGRLGAGGMGEVFLGWSPGGRAAAVKVVHPHLARQEEFRRRFAREVAAARAVGGAFTAPVMAAGPEDEPPWVATVYVPGPDLAAAVGAAGPLPEGAVWRLAAGLVEALQAIHAVGVLHRDLKPSNVLVAADGPRVIDFGIARTLEDTALTATGLVVGSAGFMAPEQAEGGEVGPAGDVFALGAVLAFAATGAGPFGEGPPLAVLHRVVNGPPRLDGLTGPLRELVAGCLAKEPGERPALTALLERIGAHWEPPDDVPGSAPWPDAVTTLIQRHAPPPTAPYTEATEATEATEPPDGGPDGGPDAARRSRRRGRPVGIDFGTAHSAVAVMEGGEPSLVPNAQGAHTTPSLVALTAQGDVLVGTAAERQALTNPDFTARAVTSRLGTSWCVTRGDVRLTAEDVAGLILARLRQDAESYLGEPVTDAVLAVPTGFRRDQRAALVRAGERAGLNVLRLINAPSAVAMAYDERTHPDDFLALLVFDLGAGTLDVSLVELDDGVVEIKATAGDSRLGGDEWDRRIVEHLTERVRRRHGVDLTGDIAALARLREAAEAAKIELSAARTTSLRLPYLATGPDGPVHLEEELTREEFETLTRDLLERCRTAIEHVLADAEHTHADIDRVVLTGGAARMPAVGDLIRRLTDGRGPHRGLSPEPVAHGATLQAGVLAGEVMGVLLLDVAPHSIGIETHDGTTTKLLPRNEIIPTKRSEIFTTHTDDQPTAVVHVVEGEREDAARNWTLAVLELALPPAPRGVPRIEVTADCHADGFLHITVRDLGTGHETAAAIDRATRERAAALRRSSRWAGLRGLAPVTHPAS</sequence>
<dbReference type="Gene3D" id="3.30.420.40">
    <property type="match status" value="2"/>
</dbReference>
<dbReference type="Gene3D" id="3.90.640.10">
    <property type="entry name" value="Actin, Chain A, domain 4"/>
    <property type="match status" value="1"/>
</dbReference>
<keyword evidence="3 7" id="KW-0547">Nucleotide-binding</keyword>
<keyword evidence="6" id="KW-0143">Chaperone</keyword>
<dbReference type="PANTHER" id="PTHR19375">
    <property type="entry name" value="HEAT SHOCK PROTEIN 70KDA"/>
    <property type="match status" value="1"/>
</dbReference>
<dbReference type="PROSITE" id="PS00108">
    <property type="entry name" value="PROTEIN_KINASE_ST"/>
    <property type="match status" value="1"/>
</dbReference>
<gene>
    <name evidence="10" type="ORF">FH607_008375</name>
</gene>
<dbReference type="Gene3D" id="3.30.200.20">
    <property type="entry name" value="Phosphorylase Kinase, domain 1"/>
    <property type="match status" value="1"/>
</dbReference>
<dbReference type="PROSITE" id="PS00107">
    <property type="entry name" value="PROTEIN_KINASE_ATP"/>
    <property type="match status" value="1"/>
</dbReference>
<feature type="compositionally biased region" description="Low complexity" evidence="8">
    <location>
        <begin position="297"/>
        <end position="311"/>
    </location>
</feature>
<dbReference type="Proteomes" id="UP000314251">
    <property type="component" value="Unassembled WGS sequence"/>
</dbReference>
<dbReference type="RefSeq" id="WP_139666986.1">
    <property type="nucleotide sequence ID" value="NZ_VDLY02000004.1"/>
</dbReference>
<evidence type="ECO:0000256" key="5">
    <source>
        <dbReference type="ARBA" id="ARBA00023016"/>
    </source>
</evidence>
<dbReference type="InterPro" id="IPR011009">
    <property type="entry name" value="Kinase-like_dom_sf"/>
</dbReference>
<dbReference type="FunFam" id="3.90.640.10:FF:000003">
    <property type="entry name" value="Molecular chaperone DnaK"/>
    <property type="match status" value="1"/>
</dbReference>
<dbReference type="CDD" id="cd14014">
    <property type="entry name" value="STKc_PknB_like"/>
    <property type="match status" value="1"/>
</dbReference>
<reference evidence="10" key="1">
    <citation type="submission" date="2019-10" db="EMBL/GenBank/DDBJ databases">
        <title>Nonomuraea sp. nov., isolated from Phyllanthus amarus.</title>
        <authorList>
            <person name="Klykleung N."/>
            <person name="Tanasupawat S."/>
        </authorList>
    </citation>
    <scope>NUCLEOTIDE SEQUENCE [LARGE SCALE GENOMIC DNA]</scope>
    <source>
        <strain evidence="10">3MP-10</strain>
    </source>
</reference>
<keyword evidence="5" id="KW-0346">Stress response</keyword>
<dbReference type="PROSITE" id="PS50011">
    <property type="entry name" value="PROTEIN_KINASE_DOM"/>
    <property type="match status" value="1"/>
</dbReference>
<dbReference type="GO" id="GO:0005524">
    <property type="term" value="F:ATP binding"/>
    <property type="evidence" value="ECO:0007669"/>
    <property type="project" value="UniProtKB-UniRule"/>
</dbReference>
<dbReference type="Pfam" id="PF00069">
    <property type="entry name" value="Pkinase"/>
    <property type="match status" value="1"/>
</dbReference>
<dbReference type="EMBL" id="VDLY02000004">
    <property type="protein sequence ID" value="KAB8167975.1"/>
    <property type="molecule type" value="Genomic_DNA"/>
</dbReference>
<evidence type="ECO:0000313" key="10">
    <source>
        <dbReference type="EMBL" id="KAB8167975.1"/>
    </source>
</evidence>
<evidence type="ECO:0000256" key="4">
    <source>
        <dbReference type="ARBA" id="ARBA00022840"/>
    </source>
</evidence>
<dbReference type="OrthoDB" id="3913752at2"/>
<dbReference type="Gene3D" id="2.60.34.10">
    <property type="entry name" value="Substrate Binding Domain Of DNAk, Chain A, domain 1"/>
    <property type="match status" value="1"/>
</dbReference>